<reference evidence="2" key="1">
    <citation type="submission" date="2022-11" db="EMBL/GenBank/DDBJ databases">
        <authorList>
            <person name="Kikuchi T."/>
        </authorList>
    </citation>
    <scope>NUCLEOTIDE SEQUENCE</scope>
    <source>
        <strain evidence="2">PS1010</strain>
    </source>
</reference>
<keyword evidence="1" id="KW-0812">Transmembrane</keyword>
<proteinExistence type="predicted"/>
<evidence type="ECO:0000313" key="2">
    <source>
        <dbReference type="EMBL" id="CAI5454071.1"/>
    </source>
</evidence>
<evidence type="ECO:0000313" key="3">
    <source>
        <dbReference type="Proteomes" id="UP001152747"/>
    </source>
</evidence>
<comment type="caution">
    <text evidence="2">The sequence shown here is derived from an EMBL/GenBank/DDBJ whole genome shotgun (WGS) entry which is preliminary data.</text>
</comment>
<sequence length="79" mass="8895">MSSSLIFDMVDHPDSQDELLTAQKPNVVFHNEMIALIVLGSLFAIGIVAYLIARSMIYIKKEKAQERLPINNFGQIHLP</sequence>
<protein>
    <submittedName>
        <fullName evidence="2">Uncharacterized protein</fullName>
    </submittedName>
</protein>
<feature type="transmembrane region" description="Helical" evidence="1">
    <location>
        <begin position="33"/>
        <end position="53"/>
    </location>
</feature>
<dbReference type="EMBL" id="CANHGI010000006">
    <property type="protein sequence ID" value="CAI5454071.1"/>
    <property type="molecule type" value="Genomic_DNA"/>
</dbReference>
<evidence type="ECO:0000256" key="1">
    <source>
        <dbReference type="SAM" id="Phobius"/>
    </source>
</evidence>
<dbReference type="AlphaFoldDB" id="A0A9P1IZU3"/>
<keyword evidence="1" id="KW-0472">Membrane</keyword>
<dbReference type="Proteomes" id="UP001152747">
    <property type="component" value="Unassembled WGS sequence"/>
</dbReference>
<name>A0A9P1IZU3_9PELO</name>
<keyword evidence="3" id="KW-1185">Reference proteome</keyword>
<gene>
    <name evidence="2" type="ORF">CAMP_LOCUS16708</name>
</gene>
<dbReference type="OrthoDB" id="5833803at2759"/>
<accession>A0A9P1IZU3</accession>
<keyword evidence="1" id="KW-1133">Transmembrane helix</keyword>
<organism evidence="2 3">
    <name type="scientific">Caenorhabditis angaria</name>
    <dbReference type="NCBI Taxonomy" id="860376"/>
    <lineage>
        <taxon>Eukaryota</taxon>
        <taxon>Metazoa</taxon>
        <taxon>Ecdysozoa</taxon>
        <taxon>Nematoda</taxon>
        <taxon>Chromadorea</taxon>
        <taxon>Rhabditida</taxon>
        <taxon>Rhabditina</taxon>
        <taxon>Rhabditomorpha</taxon>
        <taxon>Rhabditoidea</taxon>
        <taxon>Rhabditidae</taxon>
        <taxon>Peloderinae</taxon>
        <taxon>Caenorhabditis</taxon>
    </lineage>
</organism>